<keyword evidence="4" id="KW-0472">Membrane</keyword>
<dbReference type="InterPro" id="IPR018060">
    <property type="entry name" value="HTH_AraC"/>
</dbReference>
<dbReference type="PANTHER" id="PTHR43280:SF29">
    <property type="entry name" value="ARAC-FAMILY TRANSCRIPTIONAL REGULATOR"/>
    <property type="match status" value="1"/>
</dbReference>
<dbReference type="GO" id="GO:0003700">
    <property type="term" value="F:DNA-binding transcription factor activity"/>
    <property type="evidence" value="ECO:0007669"/>
    <property type="project" value="InterPro"/>
</dbReference>
<evidence type="ECO:0000256" key="2">
    <source>
        <dbReference type="ARBA" id="ARBA00023125"/>
    </source>
</evidence>
<feature type="transmembrane region" description="Helical" evidence="4">
    <location>
        <begin position="71"/>
        <end position="89"/>
    </location>
</feature>
<evidence type="ECO:0000256" key="1">
    <source>
        <dbReference type="ARBA" id="ARBA00023015"/>
    </source>
</evidence>
<keyword evidence="4" id="KW-0812">Transmembrane</keyword>
<evidence type="ECO:0000259" key="5">
    <source>
        <dbReference type="PROSITE" id="PS01124"/>
    </source>
</evidence>
<sequence>MEGLFNIEFDFWAVILLFGSFQGVFLAGMLLTGRQKGKSIFFLALLILIVATNLFNYLLLHTNLYTFVPHLVHVSTPFLMLLGPCYYFYIKSILERKIKLQTRDLLHFAPFLLGALFFAPFYLLNSLEKTELLTYQLSFLKAELTPEVAIFLLAQIVVSFGYIYYSIRMLKKLKERNKIRSFENKYHWLIKFSRAFLIFWSVDFLGVVWYFVQGEIDRRVYYITMLCCAVAINMIVLFFYRNSKVFLQVFLNNENSKYETSKVSNSDLQKHLIELVSYMESERPYLDAGLSLQKLSDHLKKPKYLISQILNIELGKSFYEFINEYRFNEVKHRLKDPKYRDLTILAIAYDSGFNNKNTFNKVFKKQAGITPSEYIQNNLKVKS</sequence>
<evidence type="ECO:0000313" key="7">
    <source>
        <dbReference type="Proteomes" id="UP000245762"/>
    </source>
</evidence>
<accession>A0A316LJY0</accession>
<dbReference type="InterPro" id="IPR009057">
    <property type="entry name" value="Homeodomain-like_sf"/>
</dbReference>
<dbReference type="PROSITE" id="PS01124">
    <property type="entry name" value="HTH_ARAC_FAMILY_2"/>
    <property type="match status" value="1"/>
</dbReference>
<feature type="domain" description="HTH araC/xylS-type" evidence="5">
    <location>
        <begin position="273"/>
        <end position="377"/>
    </location>
</feature>
<organism evidence="6 7">
    <name type="scientific">Flagellimonas aquimarina</name>
    <dbReference type="NCBI Taxonomy" id="2201895"/>
    <lineage>
        <taxon>Bacteria</taxon>
        <taxon>Pseudomonadati</taxon>
        <taxon>Bacteroidota</taxon>
        <taxon>Flavobacteriia</taxon>
        <taxon>Flavobacteriales</taxon>
        <taxon>Flavobacteriaceae</taxon>
        <taxon>Flagellimonas</taxon>
    </lineage>
</organism>
<feature type="transmembrane region" description="Helical" evidence="4">
    <location>
        <begin position="40"/>
        <end position="59"/>
    </location>
</feature>
<feature type="transmembrane region" description="Helical" evidence="4">
    <location>
        <begin position="12"/>
        <end position="33"/>
    </location>
</feature>
<keyword evidence="1" id="KW-0805">Transcription regulation</keyword>
<dbReference type="OrthoDB" id="9779074at2"/>
<dbReference type="RefSeq" id="WP_109661224.1">
    <property type="nucleotide sequence ID" value="NZ_QGEG01000001.1"/>
</dbReference>
<comment type="caution">
    <text evidence="6">The sequence shown here is derived from an EMBL/GenBank/DDBJ whole genome shotgun (WGS) entry which is preliminary data.</text>
</comment>
<feature type="transmembrane region" description="Helical" evidence="4">
    <location>
        <begin position="105"/>
        <end position="124"/>
    </location>
</feature>
<gene>
    <name evidence="6" type="ORF">DKG77_06290</name>
</gene>
<proteinExistence type="predicted"/>
<evidence type="ECO:0000256" key="3">
    <source>
        <dbReference type="ARBA" id="ARBA00023163"/>
    </source>
</evidence>
<dbReference type="InterPro" id="IPR020449">
    <property type="entry name" value="Tscrpt_reg_AraC-type_HTH"/>
</dbReference>
<evidence type="ECO:0000313" key="6">
    <source>
        <dbReference type="EMBL" id="PWL40420.1"/>
    </source>
</evidence>
<feature type="transmembrane region" description="Helical" evidence="4">
    <location>
        <begin position="144"/>
        <end position="167"/>
    </location>
</feature>
<evidence type="ECO:0000256" key="4">
    <source>
        <dbReference type="SAM" id="Phobius"/>
    </source>
</evidence>
<keyword evidence="3" id="KW-0804">Transcription</keyword>
<dbReference type="GO" id="GO:0043565">
    <property type="term" value="F:sequence-specific DNA binding"/>
    <property type="evidence" value="ECO:0007669"/>
    <property type="project" value="InterPro"/>
</dbReference>
<dbReference type="Proteomes" id="UP000245762">
    <property type="component" value="Unassembled WGS sequence"/>
</dbReference>
<dbReference type="Pfam" id="PF12833">
    <property type="entry name" value="HTH_18"/>
    <property type="match status" value="1"/>
</dbReference>
<reference evidence="6 7" key="1">
    <citation type="submission" date="2018-05" db="EMBL/GenBank/DDBJ databases">
        <title>Complete genome sequence of Flagellimonas aquimarina ECD12 isolated from seaweed Ecklonia cava.</title>
        <authorList>
            <person name="Choi S."/>
            <person name="Seong C."/>
        </authorList>
    </citation>
    <scope>NUCLEOTIDE SEQUENCE [LARGE SCALE GENOMIC DNA]</scope>
    <source>
        <strain evidence="6 7">ECD12</strain>
    </source>
</reference>
<protein>
    <recommendedName>
        <fullName evidence="5">HTH araC/xylS-type domain-containing protein</fullName>
    </recommendedName>
</protein>
<dbReference type="PANTHER" id="PTHR43280">
    <property type="entry name" value="ARAC-FAMILY TRANSCRIPTIONAL REGULATOR"/>
    <property type="match status" value="1"/>
</dbReference>
<feature type="transmembrane region" description="Helical" evidence="4">
    <location>
        <begin position="188"/>
        <end position="213"/>
    </location>
</feature>
<dbReference type="SUPFAM" id="SSF46689">
    <property type="entry name" value="Homeodomain-like"/>
    <property type="match status" value="1"/>
</dbReference>
<keyword evidence="2" id="KW-0238">DNA-binding</keyword>
<dbReference type="EMBL" id="QGEG01000001">
    <property type="protein sequence ID" value="PWL40420.1"/>
    <property type="molecule type" value="Genomic_DNA"/>
</dbReference>
<keyword evidence="7" id="KW-1185">Reference proteome</keyword>
<keyword evidence="4" id="KW-1133">Transmembrane helix</keyword>
<dbReference type="SMART" id="SM00342">
    <property type="entry name" value="HTH_ARAC"/>
    <property type="match status" value="1"/>
</dbReference>
<name>A0A316LJY0_9FLAO</name>
<dbReference type="PRINTS" id="PR00032">
    <property type="entry name" value="HTHARAC"/>
</dbReference>
<dbReference type="Gene3D" id="1.10.10.60">
    <property type="entry name" value="Homeodomain-like"/>
    <property type="match status" value="2"/>
</dbReference>
<dbReference type="AlphaFoldDB" id="A0A316LJY0"/>
<feature type="transmembrane region" description="Helical" evidence="4">
    <location>
        <begin position="219"/>
        <end position="240"/>
    </location>
</feature>